<sequence>MHSSRSWTVVGPIVSRRNVSNLHAVPSLYALSTPIDHLQPCLQLHADNGDKLAISLYGPQCTHARPRNCLINATS</sequence>
<accession>A0A0A9FR78</accession>
<dbReference type="AlphaFoldDB" id="A0A0A9FR78"/>
<reference evidence="1" key="1">
    <citation type="submission" date="2014-09" db="EMBL/GenBank/DDBJ databases">
        <authorList>
            <person name="Magalhaes I.L.F."/>
            <person name="Oliveira U."/>
            <person name="Santos F.R."/>
            <person name="Vidigal T.H.D.A."/>
            <person name="Brescovit A.D."/>
            <person name="Santos A.J."/>
        </authorList>
    </citation>
    <scope>NUCLEOTIDE SEQUENCE</scope>
    <source>
        <tissue evidence="1">Shoot tissue taken approximately 20 cm above the soil surface</tissue>
    </source>
</reference>
<reference evidence="1" key="2">
    <citation type="journal article" date="2015" name="Data Brief">
        <title>Shoot transcriptome of the giant reed, Arundo donax.</title>
        <authorList>
            <person name="Barrero R.A."/>
            <person name="Guerrero F.D."/>
            <person name="Moolhuijzen P."/>
            <person name="Goolsby J.A."/>
            <person name="Tidwell J."/>
            <person name="Bellgard S.E."/>
            <person name="Bellgard M.I."/>
        </authorList>
    </citation>
    <scope>NUCLEOTIDE SEQUENCE</scope>
    <source>
        <tissue evidence="1">Shoot tissue taken approximately 20 cm above the soil surface</tissue>
    </source>
</reference>
<dbReference type="EMBL" id="GBRH01184162">
    <property type="protein sequence ID" value="JAE13734.1"/>
    <property type="molecule type" value="Transcribed_RNA"/>
</dbReference>
<proteinExistence type="predicted"/>
<name>A0A0A9FR78_ARUDO</name>
<protein>
    <submittedName>
        <fullName evidence="1">Uncharacterized protein</fullName>
    </submittedName>
</protein>
<evidence type="ECO:0000313" key="1">
    <source>
        <dbReference type="EMBL" id="JAE13734.1"/>
    </source>
</evidence>
<organism evidence="1">
    <name type="scientific">Arundo donax</name>
    <name type="common">Giant reed</name>
    <name type="synonym">Donax arundinaceus</name>
    <dbReference type="NCBI Taxonomy" id="35708"/>
    <lineage>
        <taxon>Eukaryota</taxon>
        <taxon>Viridiplantae</taxon>
        <taxon>Streptophyta</taxon>
        <taxon>Embryophyta</taxon>
        <taxon>Tracheophyta</taxon>
        <taxon>Spermatophyta</taxon>
        <taxon>Magnoliopsida</taxon>
        <taxon>Liliopsida</taxon>
        <taxon>Poales</taxon>
        <taxon>Poaceae</taxon>
        <taxon>PACMAD clade</taxon>
        <taxon>Arundinoideae</taxon>
        <taxon>Arundineae</taxon>
        <taxon>Arundo</taxon>
    </lineage>
</organism>